<gene>
    <name evidence="3" type="ORF">ANCCAN_17658</name>
</gene>
<dbReference type="Pfam" id="PF02820">
    <property type="entry name" value="MBT"/>
    <property type="match status" value="5"/>
</dbReference>
<proteinExistence type="predicted"/>
<evidence type="ECO:0000256" key="1">
    <source>
        <dbReference type="ARBA" id="ARBA00022737"/>
    </source>
</evidence>
<keyword evidence="1" id="KW-0677">Repeat</keyword>
<keyword evidence="4" id="KW-1185">Reference proteome</keyword>
<dbReference type="Gene3D" id="2.30.30.140">
    <property type="match status" value="5"/>
</dbReference>
<dbReference type="InterPro" id="IPR050548">
    <property type="entry name" value="PcG_chromatin_remod_factors"/>
</dbReference>
<reference evidence="3 4" key="1">
    <citation type="submission" date="2014-10" db="EMBL/GenBank/DDBJ databases">
        <title>Draft genome of the hookworm Ancylostoma caninum.</title>
        <authorList>
            <person name="Mitreva M."/>
        </authorList>
    </citation>
    <scope>NUCLEOTIDE SEQUENCE [LARGE SCALE GENOMIC DNA]</scope>
    <source>
        <strain evidence="3 4">Baltimore</strain>
    </source>
</reference>
<dbReference type="PANTHER" id="PTHR12247">
    <property type="entry name" value="POLYCOMB GROUP PROTEIN"/>
    <property type="match status" value="1"/>
</dbReference>
<dbReference type="OrthoDB" id="8188861at2759"/>
<dbReference type="STRING" id="29170.A0A368FY97"/>
<dbReference type="GO" id="GO:0005634">
    <property type="term" value="C:nucleus"/>
    <property type="evidence" value="ECO:0007669"/>
    <property type="project" value="InterPro"/>
</dbReference>
<feature type="repeat" description="MBT" evidence="2">
    <location>
        <begin position="300"/>
        <end position="418"/>
    </location>
</feature>
<accession>A0A368FY97</accession>
<feature type="repeat" description="MBT" evidence="2">
    <location>
        <begin position="174"/>
        <end position="299"/>
    </location>
</feature>
<comment type="caution">
    <text evidence="3">The sequence shown here is derived from an EMBL/GenBank/DDBJ whole genome shotgun (WGS) entry which is preliminary data.</text>
</comment>
<evidence type="ECO:0000313" key="3">
    <source>
        <dbReference type="EMBL" id="RCN36458.1"/>
    </source>
</evidence>
<dbReference type="GO" id="GO:0042393">
    <property type="term" value="F:histone binding"/>
    <property type="evidence" value="ECO:0007669"/>
    <property type="project" value="TreeGrafter"/>
</dbReference>
<feature type="repeat" description="MBT" evidence="2">
    <location>
        <begin position="541"/>
        <end position="640"/>
    </location>
</feature>
<dbReference type="Proteomes" id="UP000252519">
    <property type="component" value="Unassembled WGS sequence"/>
</dbReference>
<evidence type="ECO:0000313" key="4">
    <source>
        <dbReference type="Proteomes" id="UP000252519"/>
    </source>
</evidence>
<dbReference type="InterPro" id="IPR004092">
    <property type="entry name" value="Mbt"/>
</dbReference>
<dbReference type="EMBL" id="JOJR01000555">
    <property type="protein sequence ID" value="RCN36458.1"/>
    <property type="molecule type" value="Genomic_DNA"/>
</dbReference>
<dbReference type="AlphaFoldDB" id="A0A368FY97"/>
<dbReference type="SMART" id="SM00561">
    <property type="entry name" value="MBT"/>
    <property type="match status" value="5"/>
</dbReference>
<dbReference type="SUPFAM" id="SSF63748">
    <property type="entry name" value="Tudor/PWWP/MBT"/>
    <property type="match status" value="5"/>
</dbReference>
<dbReference type="CDD" id="cd20097">
    <property type="entry name" value="MBT_dSfmbt-like_rpt1"/>
    <property type="match status" value="1"/>
</dbReference>
<dbReference type="PROSITE" id="PS51079">
    <property type="entry name" value="MBT"/>
    <property type="match status" value="4"/>
</dbReference>
<evidence type="ECO:0000256" key="2">
    <source>
        <dbReference type="PROSITE-ProRule" id="PRU00459"/>
    </source>
</evidence>
<feature type="repeat" description="MBT" evidence="2">
    <location>
        <begin position="419"/>
        <end position="535"/>
    </location>
</feature>
<organism evidence="3 4">
    <name type="scientific">Ancylostoma caninum</name>
    <name type="common">Dog hookworm</name>
    <dbReference type="NCBI Taxonomy" id="29170"/>
    <lineage>
        <taxon>Eukaryota</taxon>
        <taxon>Metazoa</taxon>
        <taxon>Ecdysozoa</taxon>
        <taxon>Nematoda</taxon>
        <taxon>Chromadorea</taxon>
        <taxon>Rhabditida</taxon>
        <taxon>Rhabditina</taxon>
        <taxon>Rhabditomorpha</taxon>
        <taxon>Strongyloidea</taxon>
        <taxon>Ancylostomatidae</taxon>
        <taxon>Ancylostomatinae</taxon>
        <taxon>Ancylostoma</taxon>
    </lineage>
</organism>
<dbReference type="GO" id="GO:0045892">
    <property type="term" value="P:negative regulation of DNA-templated transcription"/>
    <property type="evidence" value="ECO:0007669"/>
    <property type="project" value="TreeGrafter"/>
</dbReference>
<name>A0A368FY97_ANCCA</name>
<sequence>MSLFHNVELLPGVIRHSELSSSWSWSKFITNMNKMDDKDKAAEEAEWSKEAGDKGEFLDDGRMWPYVVPVDAFGEHIFGEYTDKLKEGVVVEYLMRDYDDLMENNVKCMWLAKIVKIAGYRLLLRWVGADEEGDDRYDFWVNIGSRILHSVGYGGTMQTSRLTYTYIPPKFIADRWTAEGEDSVAKHIQSTMIPLQHVRTLRRQFEQDRKRIITEPVFKVNDRVELLDYNNSTRVRPARVKKVVGRRICVHVRQDDFDGEVDEDDRQFGDDSEFWVDQSSFYLFHVGWACYNNYGLGSSKEYRRHAQKIADALASGEDPPYASCDVSPQKIRSWSVNKVNDRVELLDYNNSTRVRPARVKKVVERRICVHVRQDDFDGEVDEDDRQFGDDSEFWVDQSSFYLFHVGWACYNNYGLGSSKEYRRHAQKIADALASGEDPPYASCDVSPQKIRSWSVNKDAPFEWKKGMRFELMDPLAQMFNELRVATVLEVLKGGYLRVGMDGPDVESECIPLHCTSSFMFPVGYAQKYNIRLGGPNDTEEFNWEDYLQQAGAEAAPESLFRPVPDKNYMDHFQIGAKLEASDMCENHLICPATVAAHKGRLLQIHFDGWEDSYDQLFDVHSSDIFPLGWCEMHGYKLEPPKAEEEQPAKKKKKK</sequence>
<dbReference type="PANTHER" id="PTHR12247:SF131">
    <property type="entry name" value="LD05287P"/>
    <property type="match status" value="1"/>
</dbReference>
<dbReference type="CDD" id="cd20088">
    <property type="entry name" value="MBT"/>
    <property type="match status" value="1"/>
</dbReference>
<protein>
    <submittedName>
        <fullName evidence="3">Mbt repeat protein</fullName>
    </submittedName>
</protein>
<dbReference type="GO" id="GO:0003682">
    <property type="term" value="F:chromatin binding"/>
    <property type="evidence" value="ECO:0007669"/>
    <property type="project" value="TreeGrafter"/>
</dbReference>